<evidence type="ECO:0000313" key="2">
    <source>
        <dbReference type="EMBL" id="MBW48290.1"/>
    </source>
</evidence>
<protein>
    <submittedName>
        <fullName evidence="2">Putative secreted protein</fullName>
    </submittedName>
</protein>
<feature type="compositionally biased region" description="Basic and acidic residues" evidence="1">
    <location>
        <begin position="83"/>
        <end position="94"/>
    </location>
</feature>
<accession>A0A2M4B5M1</accession>
<name>A0A2M4B5M1_9DIPT</name>
<sequence length="94" mass="10894">MRNQLLTRFFSHSFSLALSLSLPLSVIYCLVRLSHRSGHTLAQHRTKHTRCWAHFALLPPFNRVYHPSADDHDNQPVPTVHRKGVERGRETREG</sequence>
<organism evidence="2">
    <name type="scientific">Anopheles triannulatus</name>
    <dbReference type="NCBI Taxonomy" id="58253"/>
    <lineage>
        <taxon>Eukaryota</taxon>
        <taxon>Metazoa</taxon>
        <taxon>Ecdysozoa</taxon>
        <taxon>Arthropoda</taxon>
        <taxon>Hexapoda</taxon>
        <taxon>Insecta</taxon>
        <taxon>Pterygota</taxon>
        <taxon>Neoptera</taxon>
        <taxon>Endopterygota</taxon>
        <taxon>Diptera</taxon>
        <taxon>Nematocera</taxon>
        <taxon>Culicoidea</taxon>
        <taxon>Culicidae</taxon>
        <taxon>Anophelinae</taxon>
        <taxon>Anopheles</taxon>
    </lineage>
</organism>
<dbReference type="EMBL" id="GGFK01014969">
    <property type="protein sequence ID" value="MBW48290.1"/>
    <property type="molecule type" value="Transcribed_RNA"/>
</dbReference>
<reference evidence="2" key="1">
    <citation type="submission" date="2018-01" db="EMBL/GenBank/DDBJ databases">
        <title>An insight into the sialome of Amazonian anophelines.</title>
        <authorList>
            <person name="Ribeiro J.M."/>
            <person name="Scarpassa V."/>
            <person name="Calvo E."/>
        </authorList>
    </citation>
    <scope>NUCLEOTIDE SEQUENCE</scope>
    <source>
        <tissue evidence="2">Salivary glands</tissue>
    </source>
</reference>
<proteinExistence type="predicted"/>
<feature type="region of interest" description="Disordered" evidence="1">
    <location>
        <begin position="66"/>
        <end position="94"/>
    </location>
</feature>
<dbReference type="AlphaFoldDB" id="A0A2M4B5M1"/>
<evidence type="ECO:0000256" key="1">
    <source>
        <dbReference type="SAM" id="MobiDB-lite"/>
    </source>
</evidence>